<accession>A0A8X6PDH1</accession>
<evidence type="ECO:0000313" key="2">
    <source>
        <dbReference type="EMBL" id="GFT64814.1"/>
    </source>
</evidence>
<dbReference type="EMBL" id="BMAW01068505">
    <property type="protein sequence ID" value="GFT64814.1"/>
    <property type="molecule type" value="Genomic_DNA"/>
</dbReference>
<reference evidence="2" key="1">
    <citation type="submission" date="2020-08" db="EMBL/GenBank/DDBJ databases">
        <title>Multicomponent nature underlies the extraordinary mechanical properties of spider dragline silk.</title>
        <authorList>
            <person name="Kono N."/>
            <person name="Nakamura H."/>
            <person name="Mori M."/>
            <person name="Yoshida Y."/>
            <person name="Ohtoshi R."/>
            <person name="Malay A.D."/>
            <person name="Moran D.A.P."/>
            <person name="Tomita M."/>
            <person name="Numata K."/>
            <person name="Arakawa K."/>
        </authorList>
    </citation>
    <scope>NUCLEOTIDE SEQUENCE</scope>
</reference>
<feature type="compositionally biased region" description="Polar residues" evidence="1">
    <location>
        <begin position="637"/>
        <end position="654"/>
    </location>
</feature>
<sequence>MESSYIMESENSKQENLHYKKQCVGGFIPSNLRQTSNKERFQSKQFHCRNRKITHFSECSSDVRRIINDLSGAKKALKDDKRLDSRSKHKYDKIFGETLVSILRACPDAKQNLKNAKISPIPEIAFSDVCNAMNLQDHINDDFVTGGIHDVQDKPHTDILNEGRFQYANETISSKSWRRSEGRHESNHPNPHYLKCKIKDSIFQNDSKDHFKKFNPQSSNVSEFKNREKHMAENIGHENKMKMDKRNRKDFPDPMIEYDSSKKMHEFNGIQTKSSSRDAFLDEQLRKDLRDFARSVNDSYVEIPQRKSSTSFNKLTYIGEESVRNMDKLEPFGHVASNRKVNCSVWFDAISAFEPDSMDELLSKESRGFRRTGNEFTESDTNLKADMKIFIKEFCPPNFDLEKCKSGRFKYQADKQNVDTMCEDQPTNRQNYLRRRNYVRPCYCSSESACNKKSTGNRNDYSPAKENIFESVENELSDNRYKGRRNRRKEPPENIFESLESSDTHPKDESFLQNILGSSEQKRKQQKYGINLNLQNDKHGEGKSDVFKNSDEFFEEFDKKCFRSRDRTRKRNEKYLMHLEKSENFKSQDLYSNPVFIEEKYKKVMNEEIDNHVSHTEEILECVNSKTDMLFLTSNQLSSENPKSQNNAKNLNNVSKEELNKDNSRYKAKMEKQMTEVVPTDQKTSELKIAAEIQGNKRKNTSLIAITTGNPLLEKTTTNHLHEQSNATVKDPNVALVKVKSEECQKESTDFKDEKLNPDNEMTVVSQLINTVNLENKDDIIEENSPNTEMECLKLNGTVQGNEQTKETVVQDAQTEIEANTSAEHSKSTISAFLDQHSSESGKQDDLQETLLDKVQRWKDSCCNQGRTNSVSSSSSSKEILKKFNLGNTMVSTIYGSPKKNFDLEKETIPVKNTLISGEVHHRRQWNRPLKNRFGKIKNGSFERMNEQQFSNCEMTIKHPFRNPSQELYNMSQRNHMFNFQQECLESPLKPQNINRINLGTKSQPVDSNIDMLGMNVQHPTFETSGPFEGIYPQYPLLLNYMNPLGMLHPNIFLKHVSCNPVGSNFVCGLSNNTTENIVPDPVNDNHTPNLNITNAFNSIDNGPKVSHLKHADENRSSLRNINSRNGEIRLPSNTTDCKIKEENGTVADVCHILKTGCVSEAISDKMNLPAGRSMSGEKNNFLFNAGISQPKDLFKAIKVKLTSGRDMASILMHGESKSLNLEEGGASTTKRIYEPPESYEEVNSVSMACTTVHAEIKRNNKELTRRPKGIVPGLDDLDFN</sequence>
<evidence type="ECO:0000313" key="3">
    <source>
        <dbReference type="Proteomes" id="UP000887013"/>
    </source>
</evidence>
<feature type="region of interest" description="Disordered" evidence="1">
    <location>
        <begin position="480"/>
        <end position="509"/>
    </location>
</feature>
<organism evidence="2 3">
    <name type="scientific">Nephila pilipes</name>
    <name type="common">Giant wood spider</name>
    <name type="synonym">Nephila maculata</name>
    <dbReference type="NCBI Taxonomy" id="299642"/>
    <lineage>
        <taxon>Eukaryota</taxon>
        <taxon>Metazoa</taxon>
        <taxon>Ecdysozoa</taxon>
        <taxon>Arthropoda</taxon>
        <taxon>Chelicerata</taxon>
        <taxon>Arachnida</taxon>
        <taxon>Araneae</taxon>
        <taxon>Araneomorphae</taxon>
        <taxon>Entelegynae</taxon>
        <taxon>Araneoidea</taxon>
        <taxon>Nephilidae</taxon>
        <taxon>Nephila</taxon>
    </lineage>
</organism>
<name>A0A8X6PDH1_NEPPI</name>
<keyword evidence="3" id="KW-1185">Reference proteome</keyword>
<evidence type="ECO:0000256" key="1">
    <source>
        <dbReference type="SAM" id="MobiDB-lite"/>
    </source>
</evidence>
<comment type="caution">
    <text evidence="2">The sequence shown here is derived from an EMBL/GenBank/DDBJ whole genome shotgun (WGS) entry which is preliminary data.</text>
</comment>
<feature type="region of interest" description="Disordered" evidence="1">
    <location>
        <begin position="637"/>
        <end position="661"/>
    </location>
</feature>
<dbReference type="Proteomes" id="UP000887013">
    <property type="component" value="Unassembled WGS sequence"/>
</dbReference>
<dbReference type="OrthoDB" id="10415643at2759"/>
<protein>
    <submittedName>
        <fullName evidence="2">Uncharacterized protein</fullName>
    </submittedName>
</protein>
<gene>
    <name evidence="2" type="primary">AVEN_201297_1</name>
    <name evidence="2" type="ORF">NPIL_82541</name>
</gene>
<proteinExistence type="predicted"/>